<proteinExistence type="inferred from homology"/>
<feature type="domain" description="ACT-like" evidence="14">
    <location>
        <begin position="433"/>
        <end position="504"/>
    </location>
</feature>
<name>A0A937CUM5_9BURK</name>
<comment type="cofactor">
    <cofactor evidence="2 13">
        <name>pyridoxal 5'-phosphate</name>
        <dbReference type="ChEBI" id="CHEBI:597326"/>
    </cofactor>
</comment>
<reference evidence="15 16" key="1">
    <citation type="journal article" date="2017" name="Int. J. Syst. Evol. Microbiol.">
        <title>Ramlibacter monticola sp. nov., isolated from forest soil.</title>
        <authorList>
            <person name="Chaudhary D.K."/>
            <person name="Kim J."/>
        </authorList>
    </citation>
    <scope>NUCLEOTIDE SEQUENCE [LARGE SCALE GENOMIC DNA]</scope>
    <source>
        <strain evidence="15 16">KACC 19175</strain>
    </source>
</reference>
<comment type="subunit">
    <text evidence="5 13">Homotetramer.</text>
</comment>
<evidence type="ECO:0000256" key="12">
    <source>
        <dbReference type="ARBA" id="ARBA00025527"/>
    </source>
</evidence>
<dbReference type="RefSeq" id="WP_201676197.1">
    <property type="nucleotide sequence ID" value="NZ_JAEQNE010000005.1"/>
</dbReference>
<comment type="similarity">
    <text evidence="4 13">Belongs to the serine/threonine dehydratase family.</text>
</comment>
<dbReference type="FunFam" id="3.40.50.1100:FF:000008">
    <property type="entry name" value="L-threonine dehydratase"/>
    <property type="match status" value="1"/>
</dbReference>
<evidence type="ECO:0000256" key="13">
    <source>
        <dbReference type="RuleBase" id="RU362012"/>
    </source>
</evidence>
<dbReference type="InterPro" id="IPR050147">
    <property type="entry name" value="Ser/Thr_Dehydratase"/>
</dbReference>
<dbReference type="CDD" id="cd04906">
    <property type="entry name" value="ACT_ThrD-I_1"/>
    <property type="match status" value="1"/>
</dbReference>
<dbReference type="PANTHER" id="PTHR48078:SF11">
    <property type="entry name" value="THREONINE DEHYDRATASE, MITOCHONDRIAL"/>
    <property type="match status" value="1"/>
</dbReference>
<dbReference type="InterPro" id="IPR045865">
    <property type="entry name" value="ACT-like_dom_sf"/>
</dbReference>
<dbReference type="EMBL" id="JAEQNE010000005">
    <property type="protein sequence ID" value="MBL0393541.1"/>
    <property type="molecule type" value="Genomic_DNA"/>
</dbReference>
<evidence type="ECO:0000256" key="11">
    <source>
        <dbReference type="ARBA" id="ARBA00023304"/>
    </source>
</evidence>
<evidence type="ECO:0000256" key="7">
    <source>
        <dbReference type="ARBA" id="ARBA00022624"/>
    </source>
</evidence>
<keyword evidence="7 13" id="KW-0412">Isoleucine biosynthesis</keyword>
<evidence type="ECO:0000256" key="9">
    <source>
        <dbReference type="ARBA" id="ARBA00022898"/>
    </source>
</evidence>
<evidence type="ECO:0000256" key="8">
    <source>
        <dbReference type="ARBA" id="ARBA00022737"/>
    </source>
</evidence>
<dbReference type="AlphaFoldDB" id="A0A937CUM5"/>
<evidence type="ECO:0000313" key="15">
    <source>
        <dbReference type="EMBL" id="MBL0393541.1"/>
    </source>
</evidence>
<dbReference type="NCBIfam" id="TIGR01124">
    <property type="entry name" value="ilvA_2Cterm"/>
    <property type="match status" value="1"/>
</dbReference>
<comment type="function">
    <text evidence="12 13">Catalyzes the anaerobic formation of alpha-ketobutyrate and ammonia from threonine in a two-step reaction. The first step involved a dehydration of threonine and a production of enamine intermediates (aminocrotonate), which tautomerizes to its imine form (iminobutyrate). Both intermediates are unstable and short-lived. The second step is the nonenzymatic hydrolysis of the enamine/imine intermediates to form 2-ketobutyrate and free ammonia. In the low water environment of the cell, the second step is accelerated by RidA.</text>
</comment>
<evidence type="ECO:0000256" key="1">
    <source>
        <dbReference type="ARBA" id="ARBA00001274"/>
    </source>
</evidence>
<dbReference type="Gene3D" id="3.40.1020.10">
    <property type="entry name" value="Biosynthetic Threonine Deaminase, Domain 3"/>
    <property type="match status" value="1"/>
</dbReference>
<dbReference type="SUPFAM" id="SSF55021">
    <property type="entry name" value="ACT-like"/>
    <property type="match status" value="2"/>
</dbReference>
<dbReference type="PANTHER" id="PTHR48078">
    <property type="entry name" value="THREONINE DEHYDRATASE, MITOCHONDRIAL-RELATED"/>
    <property type="match status" value="1"/>
</dbReference>
<dbReference type="InterPro" id="IPR038110">
    <property type="entry name" value="TD_ACT-like_sf"/>
</dbReference>
<evidence type="ECO:0000256" key="2">
    <source>
        <dbReference type="ARBA" id="ARBA00001933"/>
    </source>
</evidence>
<dbReference type="CDD" id="cd04907">
    <property type="entry name" value="ACT_ThrD-I_2"/>
    <property type="match status" value="1"/>
</dbReference>
<dbReference type="NCBIfam" id="NF009130">
    <property type="entry name" value="PRK12483.1"/>
    <property type="match status" value="1"/>
</dbReference>
<dbReference type="EC" id="4.3.1.19" evidence="13"/>
<dbReference type="GO" id="GO:0009097">
    <property type="term" value="P:isoleucine biosynthetic process"/>
    <property type="evidence" value="ECO:0007669"/>
    <property type="project" value="UniProtKB-UniRule"/>
</dbReference>
<dbReference type="GO" id="GO:0006565">
    <property type="term" value="P:L-serine catabolic process"/>
    <property type="evidence" value="ECO:0007669"/>
    <property type="project" value="TreeGrafter"/>
</dbReference>
<evidence type="ECO:0000256" key="5">
    <source>
        <dbReference type="ARBA" id="ARBA00011881"/>
    </source>
</evidence>
<dbReference type="GO" id="GO:0004794">
    <property type="term" value="F:threonine deaminase activity"/>
    <property type="evidence" value="ECO:0007669"/>
    <property type="project" value="UniProtKB-UniRule"/>
</dbReference>
<organism evidence="15 16">
    <name type="scientific">Ramlibacter monticola</name>
    <dbReference type="NCBI Taxonomy" id="1926872"/>
    <lineage>
        <taxon>Bacteria</taxon>
        <taxon>Pseudomonadati</taxon>
        <taxon>Pseudomonadota</taxon>
        <taxon>Betaproteobacteria</taxon>
        <taxon>Burkholderiales</taxon>
        <taxon>Comamonadaceae</taxon>
        <taxon>Ramlibacter</taxon>
    </lineage>
</organism>
<gene>
    <name evidence="13 15" type="primary">ilvA</name>
    <name evidence="15" type="ORF">JJ685_20560</name>
</gene>
<dbReference type="Proteomes" id="UP000599109">
    <property type="component" value="Unassembled WGS sequence"/>
</dbReference>
<dbReference type="Gene3D" id="3.40.50.1100">
    <property type="match status" value="2"/>
</dbReference>
<keyword evidence="16" id="KW-1185">Reference proteome</keyword>
<dbReference type="Pfam" id="PF00291">
    <property type="entry name" value="PALP"/>
    <property type="match status" value="1"/>
</dbReference>
<evidence type="ECO:0000256" key="10">
    <source>
        <dbReference type="ARBA" id="ARBA00023239"/>
    </source>
</evidence>
<evidence type="ECO:0000256" key="6">
    <source>
        <dbReference type="ARBA" id="ARBA00022605"/>
    </source>
</evidence>
<keyword evidence="6 13" id="KW-0028">Amino-acid biosynthesis</keyword>
<evidence type="ECO:0000313" key="16">
    <source>
        <dbReference type="Proteomes" id="UP000599109"/>
    </source>
</evidence>
<evidence type="ECO:0000259" key="14">
    <source>
        <dbReference type="PROSITE" id="PS51672"/>
    </source>
</evidence>
<dbReference type="InterPro" id="IPR005787">
    <property type="entry name" value="Thr_deHydtase_biosynth"/>
</dbReference>
<feature type="domain" description="ACT-like" evidence="14">
    <location>
        <begin position="334"/>
        <end position="410"/>
    </location>
</feature>
<dbReference type="FunFam" id="3.40.1020.10:FF:000001">
    <property type="entry name" value="L-threonine dehydratase"/>
    <property type="match status" value="1"/>
</dbReference>
<dbReference type="Pfam" id="PF00585">
    <property type="entry name" value="Thr_dehydrat_C"/>
    <property type="match status" value="2"/>
</dbReference>
<keyword evidence="11 13" id="KW-0100">Branched-chain amino acid biosynthesis</keyword>
<dbReference type="InterPro" id="IPR000634">
    <property type="entry name" value="Ser/Thr_deHydtase_PyrdxlP-BS"/>
</dbReference>
<dbReference type="PROSITE" id="PS51672">
    <property type="entry name" value="ACT_LIKE"/>
    <property type="match status" value="2"/>
</dbReference>
<evidence type="ECO:0000256" key="4">
    <source>
        <dbReference type="ARBA" id="ARBA00010869"/>
    </source>
</evidence>
<dbReference type="SUPFAM" id="SSF53686">
    <property type="entry name" value="Tryptophan synthase beta subunit-like PLP-dependent enzymes"/>
    <property type="match status" value="1"/>
</dbReference>
<evidence type="ECO:0000256" key="3">
    <source>
        <dbReference type="ARBA" id="ARBA00004810"/>
    </source>
</evidence>
<protein>
    <recommendedName>
        <fullName evidence="13">L-threonine dehydratase</fullName>
        <ecNumber evidence="13">4.3.1.19</ecNumber>
    </recommendedName>
    <alternativeName>
        <fullName evidence="13">Threonine deaminase</fullName>
    </alternativeName>
</protein>
<keyword evidence="8" id="KW-0677">Repeat</keyword>
<keyword evidence="10 13" id="KW-0456">Lyase</keyword>
<accession>A0A937CUM5</accession>
<dbReference type="GO" id="GO:0030170">
    <property type="term" value="F:pyridoxal phosphate binding"/>
    <property type="evidence" value="ECO:0007669"/>
    <property type="project" value="InterPro"/>
</dbReference>
<comment type="caution">
    <text evidence="15">The sequence shown here is derived from an EMBL/GenBank/DDBJ whole genome shotgun (WGS) entry which is preliminary data.</text>
</comment>
<sequence>MKKHLQPQDYLKKILTARVYDVAVESPLEPARNLSRRLHNKVLLKREDQQPVFSFKLRGAYNKMAHLPPEQLQRGVICASAGNHAQGVALAAHRMGTRAVIVMPVTTPQVKIEAVKALGGEVVLHGDSYSDAYTHASALCEREQLTFVHPFDDPDVIAGQGTIAMEILRQHQGPLDAVFVAIGGGGLISGVASYIKAVRPEVKVIGVQMSDSDAMAQSVAANKRVTLGDVGLFSDGTAVKLVGEETFRLTRELVDEYMLVDTDAVCAAIKDVFVDTRSIVEPAGALAVAAIKQYVAARKTRGETYAAILCGANMNFDRLRFVAERAEVGEEREALFAVTIPEERGAFRRLIELIGTLPGGPRNVTEFNYRISDAQQAHVFVGLTTHNKGESPRIAANFTRHGFQSVDLTHDELAKEHIRHMVGGPSPLAQDERLLRFVFPERPGALLKFLSTMHPTWNISLFHYRNQGADYGRTLVGLQVPKADERAFQAFLADLGYPYVEETANPVYQLFLRSAAHGGPAAG</sequence>
<dbReference type="InterPro" id="IPR001721">
    <property type="entry name" value="TD_ACT-like"/>
</dbReference>
<dbReference type="PROSITE" id="PS00165">
    <property type="entry name" value="DEHYDRATASE_SER_THR"/>
    <property type="match status" value="1"/>
</dbReference>
<dbReference type="GO" id="GO:0006567">
    <property type="term" value="P:L-threonine catabolic process"/>
    <property type="evidence" value="ECO:0007669"/>
    <property type="project" value="TreeGrafter"/>
</dbReference>
<keyword evidence="9 13" id="KW-0663">Pyridoxal phosphate</keyword>
<comment type="pathway">
    <text evidence="3 13">Amino-acid biosynthesis; L-isoleucine biosynthesis; 2-oxobutanoate from L-threonine: step 1/1.</text>
</comment>
<dbReference type="NCBIfam" id="NF006674">
    <property type="entry name" value="PRK09224.1"/>
    <property type="match status" value="1"/>
</dbReference>
<dbReference type="InterPro" id="IPR001926">
    <property type="entry name" value="TrpB-like_PALP"/>
</dbReference>
<dbReference type="GO" id="GO:0003941">
    <property type="term" value="F:L-serine ammonia-lyase activity"/>
    <property type="evidence" value="ECO:0007669"/>
    <property type="project" value="TreeGrafter"/>
</dbReference>
<comment type="catalytic activity">
    <reaction evidence="1 13">
        <text>L-threonine = 2-oxobutanoate + NH4(+)</text>
        <dbReference type="Rhea" id="RHEA:22108"/>
        <dbReference type="ChEBI" id="CHEBI:16763"/>
        <dbReference type="ChEBI" id="CHEBI:28938"/>
        <dbReference type="ChEBI" id="CHEBI:57926"/>
        <dbReference type="EC" id="4.3.1.19"/>
    </reaction>
</comment>
<dbReference type="InterPro" id="IPR036052">
    <property type="entry name" value="TrpB-like_PALP_sf"/>
</dbReference>
<dbReference type="CDD" id="cd01562">
    <property type="entry name" value="Thr-dehyd"/>
    <property type="match status" value="1"/>
</dbReference>